<dbReference type="InterPro" id="IPR029068">
    <property type="entry name" value="Glyas_Bleomycin-R_OHBP_Dase"/>
</dbReference>
<evidence type="ECO:0008006" key="3">
    <source>
        <dbReference type="Google" id="ProtNLM"/>
    </source>
</evidence>
<dbReference type="EMBL" id="JAGEOJ010000013">
    <property type="protein sequence ID" value="MBO2451580.1"/>
    <property type="molecule type" value="Genomic_DNA"/>
</dbReference>
<protein>
    <recommendedName>
        <fullName evidence="3">Guanosine polyphosphate pyrophosphohydrolase</fullName>
    </recommendedName>
</protein>
<sequence>MRVGLVVIYTARLEECRAFYAGLGLPLVLERHGQGPEHYAAELEDGTVLELYPAGRRGETGALRLGFAVEGPGPGRRVLEDPDGRVVEAVTRTRS</sequence>
<gene>
    <name evidence="1" type="ORF">J4573_31125</name>
</gene>
<dbReference type="Gene3D" id="3.10.180.10">
    <property type="entry name" value="2,3-Dihydroxybiphenyl 1,2-Dioxygenase, domain 1"/>
    <property type="match status" value="1"/>
</dbReference>
<accession>A0A939PFH4</accession>
<evidence type="ECO:0000313" key="2">
    <source>
        <dbReference type="Proteomes" id="UP000669179"/>
    </source>
</evidence>
<dbReference type="AlphaFoldDB" id="A0A939PFH4"/>
<dbReference type="Proteomes" id="UP000669179">
    <property type="component" value="Unassembled WGS sequence"/>
</dbReference>
<reference evidence="1" key="1">
    <citation type="submission" date="2021-03" db="EMBL/GenBank/DDBJ databases">
        <authorList>
            <person name="Kanchanasin P."/>
            <person name="Saeng-In P."/>
            <person name="Phongsopitanun W."/>
            <person name="Yuki M."/>
            <person name="Kudo T."/>
            <person name="Ohkuma M."/>
            <person name="Tanasupawat S."/>
        </authorList>
    </citation>
    <scope>NUCLEOTIDE SEQUENCE</scope>
    <source>
        <strain evidence="1">GKU 128</strain>
    </source>
</reference>
<evidence type="ECO:0000313" key="1">
    <source>
        <dbReference type="EMBL" id="MBO2451580.1"/>
    </source>
</evidence>
<dbReference type="RefSeq" id="WP_208259457.1">
    <property type="nucleotide sequence ID" value="NZ_JAGEOJ010000013.1"/>
</dbReference>
<name>A0A939PFH4_9ACTN</name>
<dbReference type="SUPFAM" id="SSF54593">
    <property type="entry name" value="Glyoxalase/Bleomycin resistance protein/Dihydroxybiphenyl dioxygenase"/>
    <property type="match status" value="1"/>
</dbReference>
<comment type="caution">
    <text evidence="1">The sequence shown here is derived from an EMBL/GenBank/DDBJ whole genome shotgun (WGS) entry which is preliminary data.</text>
</comment>
<keyword evidence="2" id="KW-1185">Reference proteome</keyword>
<proteinExistence type="predicted"/>
<organism evidence="1 2">
    <name type="scientific">Actinomadura barringtoniae</name>
    <dbReference type="NCBI Taxonomy" id="1427535"/>
    <lineage>
        <taxon>Bacteria</taxon>
        <taxon>Bacillati</taxon>
        <taxon>Actinomycetota</taxon>
        <taxon>Actinomycetes</taxon>
        <taxon>Streptosporangiales</taxon>
        <taxon>Thermomonosporaceae</taxon>
        <taxon>Actinomadura</taxon>
    </lineage>
</organism>